<dbReference type="AlphaFoldDB" id="A0A4C1W7Y5"/>
<feature type="compositionally biased region" description="Low complexity" evidence="1">
    <location>
        <begin position="70"/>
        <end position="85"/>
    </location>
</feature>
<evidence type="ECO:0000313" key="3">
    <source>
        <dbReference type="Proteomes" id="UP000299102"/>
    </source>
</evidence>
<keyword evidence="3" id="KW-1185">Reference proteome</keyword>
<gene>
    <name evidence="2" type="ORF">EVAR_30384_1</name>
</gene>
<sequence>MVVFDDGRSAAPLRVIPNDGDIGTDSARTSRPRPLHANGRVARRNHIGVPSPNFPRRRPFEIPQGEASRGRAPAARARGVASPDPRAARAPERRKFLRRPKLPKFTGLGELRPRQALNANRDLRPCGGGGPRHAPRRMAEGHFPS</sequence>
<dbReference type="Proteomes" id="UP000299102">
    <property type="component" value="Unassembled WGS sequence"/>
</dbReference>
<name>A0A4C1W7Y5_EUMVA</name>
<dbReference type="EMBL" id="BGZK01000480">
    <property type="protein sequence ID" value="GBP46255.1"/>
    <property type="molecule type" value="Genomic_DNA"/>
</dbReference>
<protein>
    <submittedName>
        <fullName evidence="2">Uncharacterized protein</fullName>
    </submittedName>
</protein>
<feature type="region of interest" description="Disordered" evidence="1">
    <location>
        <begin position="15"/>
        <end position="145"/>
    </location>
</feature>
<accession>A0A4C1W7Y5</accession>
<evidence type="ECO:0000313" key="2">
    <source>
        <dbReference type="EMBL" id="GBP46255.1"/>
    </source>
</evidence>
<comment type="caution">
    <text evidence="2">The sequence shown here is derived from an EMBL/GenBank/DDBJ whole genome shotgun (WGS) entry which is preliminary data.</text>
</comment>
<reference evidence="2 3" key="1">
    <citation type="journal article" date="2019" name="Commun. Biol.">
        <title>The bagworm genome reveals a unique fibroin gene that provides high tensile strength.</title>
        <authorList>
            <person name="Kono N."/>
            <person name="Nakamura H."/>
            <person name="Ohtoshi R."/>
            <person name="Tomita M."/>
            <person name="Numata K."/>
            <person name="Arakawa K."/>
        </authorList>
    </citation>
    <scope>NUCLEOTIDE SEQUENCE [LARGE SCALE GENOMIC DNA]</scope>
</reference>
<evidence type="ECO:0000256" key="1">
    <source>
        <dbReference type="SAM" id="MobiDB-lite"/>
    </source>
</evidence>
<organism evidence="2 3">
    <name type="scientific">Eumeta variegata</name>
    <name type="common">Bagworm moth</name>
    <name type="synonym">Eumeta japonica</name>
    <dbReference type="NCBI Taxonomy" id="151549"/>
    <lineage>
        <taxon>Eukaryota</taxon>
        <taxon>Metazoa</taxon>
        <taxon>Ecdysozoa</taxon>
        <taxon>Arthropoda</taxon>
        <taxon>Hexapoda</taxon>
        <taxon>Insecta</taxon>
        <taxon>Pterygota</taxon>
        <taxon>Neoptera</taxon>
        <taxon>Endopterygota</taxon>
        <taxon>Lepidoptera</taxon>
        <taxon>Glossata</taxon>
        <taxon>Ditrysia</taxon>
        <taxon>Tineoidea</taxon>
        <taxon>Psychidae</taxon>
        <taxon>Oiketicinae</taxon>
        <taxon>Eumeta</taxon>
    </lineage>
</organism>
<proteinExistence type="predicted"/>